<keyword evidence="3" id="KW-1185">Reference proteome</keyword>
<dbReference type="CDD" id="cd04301">
    <property type="entry name" value="NAT_SF"/>
    <property type="match status" value="1"/>
</dbReference>
<reference evidence="2 3" key="1">
    <citation type="submission" date="2019-05" db="EMBL/GenBank/DDBJ databases">
        <authorList>
            <person name="Narsing Rao M.P."/>
            <person name="Li W.J."/>
        </authorList>
    </citation>
    <scope>NUCLEOTIDE SEQUENCE [LARGE SCALE GENOMIC DNA]</scope>
    <source>
        <strain evidence="2 3">SYSU_K30003</strain>
    </source>
</reference>
<keyword evidence="2" id="KW-0808">Transferase</keyword>
<dbReference type="PANTHER" id="PTHR43617:SF34">
    <property type="entry name" value="PUTATIVE-RELATED"/>
    <property type="match status" value="1"/>
</dbReference>
<gene>
    <name evidence="2" type="ORF">FE782_25605</name>
</gene>
<organism evidence="2 3">
    <name type="scientific">Paenibacillus antri</name>
    <dbReference type="NCBI Taxonomy" id="2582848"/>
    <lineage>
        <taxon>Bacteria</taxon>
        <taxon>Bacillati</taxon>
        <taxon>Bacillota</taxon>
        <taxon>Bacilli</taxon>
        <taxon>Bacillales</taxon>
        <taxon>Paenibacillaceae</taxon>
        <taxon>Paenibacillus</taxon>
    </lineage>
</organism>
<dbReference type="Proteomes" id="UP000309676">
    <property type="component" value="Unassembled WGS sequence"/>
</dbReference>
<feature type="domain" description="N-acetyltransferase" evidence="1">
    <location>
        <begin position="4"/>
        <end position="160"/>
    </location>
</feature>
<dbReference type="RefSeq" id="WP_138197208.1">
    <property type="nucleotide sequence ID" value="NZ_VCIW01000021.1"/>
</dbReference>
<dbReference type="GO" id="GO:0016747">
    <property type="term" value="F:acyltransferase activity, transferring groups other than amino-acyl groups"/>
    <property type="evidence" value="ECO:0007669"/>
    <property type="project" value="InterPro"/>
</dbReference>
<evidence type="ECO:0000313" key="3">
    <source>
        <dbReference type="Proteomes" id="UP000309676"/>
    </source>
</evidence>
<name>A0A5R9G5U6_9BACL</name>
<comment type="caution">
    <text evidence="2">The sequence shown here is derived from an EMBL/GenBank/DDBJ whole genome shotgun (WGS) entry which is preliminary data.</text>
</comment>
<dbReference type="Gene3D" id="3.40.630.30">
    <property type="match status" value="2"/>
</dbReference>
<dbReference type="InterPro" id="IPR000182">
    <property type="entry name" value="GNAT_dom"/>
</dbReference>
<dbReference type="InterPro" id="IPR050276">
    <property type="entry name" value="MshD_Acetyltransferase"/>
</dbReference>
<dbReference type="InterPro" id="IPR016181">
    <property type="entry name" value="Acyl_CoA_acyltransferase"/>
</dbReference>
<dbReference type="Pfam" id="PF00583">
    <property type="entry name" value="Acetyltransf_1"/>
    <property type="match status" value="1"/>
</dbReference>
<proteinExistence type="predicted"/>
<dbReference type="EMBL" id="VCIW01000021">
    <property type="protein sequence ID" value="TLS49490.1"/>
    <property type="molecule type" value="Genomic_DNA"/>
</dbReference>
<protein>
    <submittedName>
        <fullName evidence="2">GNAT family N-acetyltransferase</fullName>
    </submittedName>
</protein>
<evidence type="ECO:0000313" key="2">
    <source>
        <dbReference type="EMBL" id="TLS49490.1"/>
    </source>
</evidence>
<accession>A0A5R9G5U6</accession>
<dbReference type="PANTHER" id="PTHR43617">
    <property type="entry name" value="L-AMINO ACID N-ACETYLTRANSFERASE"/>
    <property type="match status" value="1"/>
</dbReference>
<dbReference type="AlphaFoldDB" id="A0A5R9G5U6"/>
<sequence>MTQLRLERLADVPLSRVVAAWNECFSDYYVPIAMDVPSFAAAKLGNEDLHPELSFLAFADGREAPIGFLLNAVRTVDGERIAWNGGTAVHPDFRGRGVGAALLEKAMETYREQGVAAALLEAFVQNEGAQRLYRRFGYERFDTLHGMEAAGAVDFGLDSAEIPSGSTYRIERRPPSALEGLRFAPETPPWQTMRQSAKTGEALVAEDAAGRPVGYALRRRSPAATTLLQCAVDPALSDEAAAGATRRLLGAVFSGGDAAGSTRRRTVFAAPASQPALRAALASAGFEDKYALVHMRLRF</sequence>
<dbReference type="SUPFAM" id="SSF55729">
    <property type="entry name" value="Acyl-CoA N-acyltransferases (Nat)"/>
    <property type="match status" value="1"/>
</dbReference>
<dbReference type="OrthoDB" id="4228396at2"/>
<evidence type="ECO:0000259" key="1">
    <source>
        <dbReference type="PROSITE" id="PS51186"/>
    </source>
</evidence>
<dbReference type="PROSITE" id="PS51186">
    <property type="entry name" value="GNAT"/>
    <property type="match status" value="1"/>
</dbReference>